<dbReference type="GeneID" id="9618165"/>
<dbReference type="Gene3D" id="2.60.120.650">
    <property type="entry name" value="Cupin"/>
    <property type="match status" value="1"/>
</dbReference>
<proteinExistence type="predicted"/>
<dbReference type="Proteomes" id="UP000001058">
    <property type="component" value="Unassembled WGS sequence"/>
</dbReference>
<dbReference type="EMBL" id="GL378341">
    <property type="protein sequence ID" value="EFJ48023.1"/>
    <property type="molecule type" value="Genomic_DNA"/>
</dbReference>
<protein>
    <recommendedName>
        <fullName evidence="3">JmjC domain-containing protein</fullName>
    </recommendedName>
</protein>
<accession>D8TWC9</accession>
<dbReference type="OrthoDB" id="545732at2759"/>
<dbReference type="InterPro" id="IPR003347">
    <property type="entry name" value="JmjC_dom"/>
</dbReference>
<organism evidence="5">
    <name type="scientific">Volvox carteri f. nagariensis</name>
    <dbReference type="NCBI Taxonomy" id="3068"/>
    <lineage>
        <taxon>Eukaryota</taxon>
        <taxon>Viridiplantae</taxon>
        <taxon>Chlorophyta</taxon>
        <taxon>core chlorophytes</taxon>
        <taxon>Chlorophyceae</taxon>
        <taxon>CS clade</taxon>
        <taxon>Chlamydomonadales</taxon>
        <taxon>Volvocaceae</taxon>
        <taxon>Volvox</taxon>
    </lineage>
</organism>
<dbReference type="KEGG" id="vcn:VOLCADRAFT_91168"/>
<dbReference type="InParanoid" id="D8TWC9"/>
<evidence type="ECO:0000259" key="3">
    <source>
        <dbReference type="Pfam" id="PF02373"/>
    </source>
</evidence>
<sequence length="664" mass="70229">MKGIREVYTTEQLYEQLRPRLSISDVWLAQHHPDLLRAADAMVEALQKKESYGGGVAQGGAGTALEYLTTTFAHLREQRTLVMGDKKDRLLKEVAGLRQLRSGTINVLRGAKASETTMADMLSALKAADANPQEIVIAAAAPPPPLPTDGSDRAVPMELSDSMPPPPPLRSSSSSSPGAVAANDGVRGTIHQTQPVDTNATATAAAGGGAELYQDMIITPQRTAAARPQRKRQRTAAEETVQTLDESPDSLDFVDFVEALHRRMPLRCGWMYANAILPNAAGRLSGLYDGGPELDALGRSCLAFHHTRHESPVLDVHVLASQLRQQQQQQRVPSAWPRNAVELVTATAPPSSQLLPAKCASSCCASPDDGAADAAAAAPPPSLILRPPQDSSGRGQGLDLGHLSFTCVTSAPLSDDFLGELIRQTTAGQAAAEVAATAAAAAAARASRCIASGRVGCTGTCVEDAAAAAAAAEVAAAAAADYMTWGGVAWDDDAAAAAAADEADEEERELYDAVNEELQAVEAAAVEAEREVEVEMEMMEKVAAGVAGGVRKQQHKVTVKKEEEDAEGAAASAAGGGGAGFESSVGGHHLKGAFSHRMQLLPGVFFSYYIGSQAFTNTAWHVEDFLLQSINLMAVGRPKAWWWVPRDKEEVFKEFLEDQWDAEE</sequence>
<keyword evidence="5" id="KW-1185">Reference proteome</keyword>
<name>D8TWC9_VOLCA</name>
<gene>
    <name evidence="4" type="ORF">VOLCADRAFT_91168</name>
</gene>
<evidence type="ECO:0000256" key="1">
    <source>
        <dbReference type="SAM" id="Coils"/>
    </source>
</evidence>
<feature type="region of interest" description="Disordered" evidence="2">
    <location>
        <begin position="140"/>
        <end position="183"/>
    </location>
</feature>
<feature type="coiled-coil region" evidence="1">
    <location>
        <begin position="496"/>
        <end position="538"/>
    </location>
</feature>
<dbReference type="RefSeq" id="XP_002950708.1">
    <property type="nucleotide sequence ID" value="XM_002950662.1"/>
</dbReference>
<keyword evidence="1" id="KW-0175">Coiled coil</keyword>
<dbReference type="AlphaFoldDB" id="D8TWC9"/>
<feature type="region of interest" description="Disordered" evidence="2">
    <location>
        <begin position="371"/>
        <end position="396"/>
    </location>
</feature>
<evidence type="ECO:0000256" key="2">
    <source>
        <dbReference type="SAM" id="MobiDB-lite"/>
    </source>
</evidence>
<reference evidence="4 5" key="1">
    <citation type="journal article" date="2010" name="Science">
        <title>Genomic analysis of organismal complexity in the multicellular green alga Volvox carteri.</title>
        <authorList>
            <person name="Prochnik S.E."/>
            <person name="Umen J."/>
            <person name="Nedelcu A.M."/>
            <person name="Hallmann A."/>
            <person name="Miller S.M."/>
            <person name="Nishii I."/>
            <person name="Ferris P."/>
            <person name="Kuo A."/>
            <person name="Mitros T."/>
            <person name="Fritz-Laylin L.K."/>
            <person name="Hellsten U."/>
            <person name="Chapman J."/>
            <person name="Simakov O."/>
            <person name="Rensing S.A."/>
            <person name="Terry A."/>
            <person name="Pangilinan J."/>
            <person name="Kapitonov V."/>
            <person name="Jurka J."/>
            <person name="Salamov A."/>
            <person name="Shapiro H."/>
            <person name="Schmutz J."/>
            <person name="Grimwood J."/>
            <person name="Lindquist E."/>
            <person name="Lucas S."/>
            <person name="Grigoriev I.V."/>
            <person name="Schmitt R."/>
            <person name="Kirk D."/>
            <person name="Rokhsar D.S."/>
        </authorList>
    </citation>
    <scope>NUCLEOTIDE SEQUENCE [LARGE SCALE GENOMIC DNA]</scope>
    <source>
        <strain evidence="5">f. Nagariensis / Eve</strain>
    </source>
</reference>
<feature type="domain" description="JmjC" evidence="3">
    <location>
        <begin position="612"/>
        <end position="660"/>
    </location>
</feature>
<dbReference type="Pfam" id="PF02373">
    <property type="entry name" value="JmjC"/>
    <property type="match status" value="1"/>
</dbReference>
<evidence type="ECO:0000313" key="5">
    <source>
        <dbReference type="Proteomes" id="UP000001058"/>
    </source>
</evidence>
<evidence type="ECO:0000313" key="4">
    <source>
        <dbReference type="EMBL" id="EFJ48023.1"/>
    </source>
</evidence>